<proteinExistence type="predicted"/>
<name>A0A2U3KP51_9BACT</name>
<reference evidence="2" key="1">
    <citation type="submission" date="2018-02" db="EMBL/GenBank/DDBJ databases">
        <authorList>
            <person name="Hausmann B."/>
        </authorList>
    </citation>
    <scope>NUCLEOTIDE SEQUENCE [LARGE SCALE GENOMIC DNA]</scope>
    <source>
        <strain evidence="2">Peat soil MAG SbA1</strain>
    </source>
</reference>
<evidence type="ECO:0000313" key="1">
    <source>
        <dbReference type="EMBL" id="SPF41448.1"/>
    </source>
</evidence>
<dbReference type="Proteomes" id="UP000238701">
    <property type="component" value="Unassembled WGS sequence"/>
</dbReference>
<dbReference type="EMBL" id="OMOD01000129">
    <property type="protein sequence ID" value="SPF41448.1"/>
    <property type="molecule type" value="Genomic_DNA"/>
</dbReference>
<protein>
    <submittedName>
        <fullName evidence="1">Uncharacterized protein</fullName>
    </submittedName>
</protein>
<evidence type="ECO:0000313" key="2">
    <source>
        <dbReference type="Proteomes" id="UP000238701"/>
    </source>
</evidence>
<accession>A0A2U3KP51</accession>
<gene>
    <name evidence="1" type="ORF">SBA1_360035</name>
</gene>
<organism evidence="1 2">
    <name type="scientific">Candidatus Sulfotelmatobacter kueseliae</name>
    <dbReference type="NCBI Taxonomy" id="2042962"/>
    <lineage>
        <taxon>Bacteria</taxon>
        <taxon>Pseudomonadati</taxon>
        <taxon>Acidobacteriota</taxon>
        <taxon>Terriglobia</taxon>
        <taxon>Terriglobales</taxon>
        <taxon>Candidatus Korobacteraceae</taxon>
        <taxon>Candidatus Sulfotelmatobacter</taxon>
    </lineage>
</organism>
<dbReference type="AlphaFoldDB" id="A0A2U3KP51"/>
<sequence>MGNPGIVGRLTPRSSGGLNVQGAPAAGWLRATASNCNALNRVVNGNGSDYPEPSKHVALRHSVQVQYWSEEARSQVT</sequence>